<feature type="transmembrane region" description="Helical" evidence="1">
    <location>
        <begin position="103"/>
        <end position="122"/>
    </location>
</feature>
<keyword evidence="2" id="KW-0732">Signal</keyword>
<accession>A0A2Z7CJN3</accession>
<feature type="signal peptide" evidence="2">
    <location>
        <begin position="1"/>
        <end position="24"/>
    </location>
</feature>
<protein>
    <submittedName>
        <fullName evidence="3">Uncharacterized protein</fullName>
    </submittedName>
</protein>
<keyword evidence="1" id="KW-0472">Membrane</keyword>
<feature type="chain" id="PRO_5016449321" evidence="2">
    <location>
        <begin position="25"/>
        <end position="338"/>
    </location>
</feature>
<keyword evidence="1" id="KW-0812">Transmembrane</keyword>
<gene>
    <name evidence="3" type="ORF">F511_16990</name>
</gene>
<evidence type="ECO:0000313" key="4">
    <source>
        <dbReference type="Proteomes" id="UP000250235"/>
    </source>
</evidence>
<reference evidence="3 4" key="1">
    <citation type="journal article" date="2015" name="Proc. Natl. Acad. Sci. U.S.A.">
        <title>The resurrection genome of Boea hygrometrica: A blueprint for survival of dehydration.</title>
        <authorList>
            <person name="Xiao L."/>
            <person name="Yang G."/>
            <person name="Zhang L."/>
            <person name="Yang X."/>
            <person name="Zhao S."/>
            <person name="Ji Z."/>
            <person name="Zhou Q."/>
            <person name="Hu M."/>
            <person name="Wang Y."/>
            <person name="Chen M."/>
            <person name="Xu Y."/>
            <person name="Jin H."/>
            <person name="Xiao X."/>
            <person name="Hu G."/>
            <person name="Bao F."/>
            <person name="Hu Y."/>
            <person name="Wan P."/>
            <person name="Li L."/>
            <person name="Deng X."/>
            <person name="Kuang T."/>
            <person name="Xiang C."/>
            <person name="Zhu J.K."/>
            <person name="Oliver M.J."/>
            <person name="He Y."/>
        </authorList>
    </citation>
    <scope>NUCLEOTIDE SEQUENCE [LARGE SCALE GENOMIC DNA]</scope>
    <source>
        <strain evidence="4">cv. XS01</strain>
    </source>
</reference>
<evidence type="ECO:0000256" key="1">
    <source>
        <dbReference type="SAM" id="Phobius"/>
    </source>
</evidence>
<keyword evidence="1" id="KW-1133">Transmembrane helix</keyword>
<evidence type="ECO:0000313" key="3">
    <source>
        <dbReference type="EMBL" id="KZV47148.1"/>
    </source>
</evidence>
<proteinExistence type="predicted"/>
<keyword evidence="4" id="KW-1185">Reference proteome</keyword>
<sequence>MYSNSWFIEALVWMSCCLRLDVLAAGCPVVGREMLATGCTKLVTGCTKLATGCTKLATGFPNDWVDQTMSCQLIQTTSFAMHPRLIEYNAVALDWMYKLPIDMLTSSLLIPALALLLIFYFFQTAMLTSSLLLPALVSAPAGSSSLRNNHICWSELASARLRTTDSTLDIDSDLVIYRTTLVQTFQVVTICRVDKSEVLVVLISPHARNVIETLHDRRLTLTRLPTHLVSLGGGIGTRSVLGKWVYLVTLAMSLFDLQDVCIAIGSLATLDLPMVVDQIGIYGLKGPYCTLTTTNWFLQALSVIPRGSWGDVARRSYHDPMGESGIVIPEPQWLWAHG</sequence>
<name>A0A2Z7CJN3_9LAMI</name>
<evidence type="ECO:0000256" key="2">
    <source>
        <dbReference type="SAM" id="SignalP"/>
    </source>
</evidence>
<dbReference type="EMBL" id="KQ995307">
    <property type="protein sequence ID" value="KZV47148.1"/>
    <property type="molecule type" value="Genomic_DNA"/>
</dbReference>
<organism evidence="3 4">
    <name type="scientific">Dorcoceras hygrometricum</name>
    <dbReference type="NCBI Taxonomy" id="472368"/>
    <lineage>
        <taxon>Eukaryota</taxon>
        <taxon>Viridiplantae</taxon>
        <taxon>Streptophyta</taxon>
        <taxon>Embryophyta</taxon>
        <taxon>Tracheophyta</taxon>
        <taxon>Spermatophyta</taxon>
        <taxon>Magnoliopsida</taxon>
        <taxon>eudicotyledons</taxon>
        <taxon>Gunneridae</taxon>
        <taxon>Pentapetalae</taxon>
        <taxon>asterids</taxon>
        <taxon>lamiids</taxon>
        <taxon>Lamiales</taxon>
        <taxon>Gesneriaceae</taxon>
        <taxon>Didymocarpoideae</taxon>
        <taxon>Trichosporeae</taxon>
        <taxon>Loxocarpinae</taxon>
        <taxon>Dorcoceras</taxon>
    </lineage>
</organism>
<dbReference type="AlphaFoldDB" id="A0A2Z7CJN3"/>
<dbReference type="Proteomes" id="UP000250235">
    <property type="component" value="Unassembled WGS sequence"/>
</dbReference>